<dbReference type="STRING" id="42155.A0A0R3QBA7"/>
<protein>
    <submittedName>
        <fullName evidence="4">Reticulon-like protein</fullName>
    </submittedName>
</protein>
<name>A0A0R3QBA7_9BILA</name>
<dbReference type="EMBL" id="UZAG01002557">
    <property type="protein sequence ID" value="VDO13683.1"/>
    <property type="molecule type" value="Genomic_DNA"/>
</dbReference>
<dbReference type="Proteomes" id="UP000280834">
    <property type="component" value="Unassembled WGS sequence"/>
</dbReference>
<evidence type="ECO:0000313" key="4">
    <source>
        <dbReference type="WBParaSite" id="BTMF_0000363201-mRNA-1"/>
    </source>
</evidence>
<reference evidence="4" key="1">
    <citation type="submission" date="2017-02" db="UniProtKB">
        <authorList>
            <consortium name="WormBaseParasite"/>
        </authorList>
    </citation>
    <scope>IDENTIFICATION</scope>
</reference>
<evidence type="ECO:0000313" key="3">
    <source>
        <dbReference type="Proteomes" id="UP000280834"/>
    </source>
</evidence>
<organism evidence="4">
    <name type="scientific">Brugia timori</name>
    <dbReference type="NCBI Taxonomy" id="42155"/>
    <lineage>
        <taxon>Eukaryota</taxon>
        <taxon>Metazoa</taxon>
        <taxon>Ecdysozoa</taxon>
        <taxon>Nematoda</taxon>
        <taxon>Chromadorea</taxon>
        <taxon>Rhabditida</taxon>
        <taxon>Spirurina</taxon>
        <taxon>Spiruromorpha</taxon>
        <taxon>Filarioidea</taxon>
        <taxon>Onchocercidae</taxon>
        <taxon>Brugia</taxon>
    </lineage>
</organism>
<dbReference type="AlphaFoldDB" id="A0A0R3QBA7"/>
<sequence>MIALEKSDAHNCVGSSSLSEHDNGEEKLAMKSSEKLSDKSIESSESRENNNMNNMKLGGDADKLYDVNDFLRNAYRIFLEDSVVAAVAGIFANSVLIFY</sequence>
<evidence type="ECO:0000313" key="2">
    <source>
        <dbReference type="EMBL" id="VDO13683.1"/>
    </source>
</evidence>
<keyword evidence="3" id="KW-1185">Reference proteome</keyword>
<proteinExistence type="predicted"/>
<feature type="compositionally biased region" description="Basic and acidic residues" evidence="1">
    <location>
        <begin position="19"/>
        <end position="48"/>
    </location>
</feature>
<dbReference type="WBParaSite" id="BTMF_0000363201-mRNA-1">
    <property type="protein sequence ID" value="BTMF_0000363201-mRNA-1"/>
    <property type="gene ID" value="BTMF_0000363201"/>
</dbReference>
<accession>A0A0R3QBA7</accession>
<gene>
    <name evidence="2" type="ORF">BTMF_LOCUS2939</name>
</gene>
<feature type="region of interest" description="Disordered" evidence="1">
    <location>
        <begin position="1"/>
        <end position="61"/>
    </location>
</feature>
<evidence type="ECO:0000256" key="1">
    <source>
        <dbReference type="SAM" id="MobiDB-lite"/>
    </source>
</evidence>
<reference evidence="2 3" key="2">
    <citation type="submission" date="2018-11" db="EMBL/GenBank/DDBJ databases">
        <authorList>
            <consortium name="Pathogen Informatics"/>
        </authorList>
    </citation>
    <scope>NUCLEOTIDE SEQUENCE [LARGE SCALE GENOMIC DNA]</scope>
</reference>